<dbReference type="Proteomes" id="UP000050863">
    <property type="component" value="Unassembled WGS sequence"/>
</dbReference>
<sequence length="377" mass="41902">MSRVATFLRQLPLSPDEIATKSRLSTDRIRAFLDGEDPTLADLRALSRGLKVPLRSFASESASKSELGMLFRQTVSSRPDRGVEAAAGFVEAALKILPPRDAPPQWLSQFRFEQETYQEAERLANEFRQMLLPDQLDDPLTDLPRLIVDLGVILGRLETSRFEGASVVADGYPFVFVSPRFSGRMLFTLAHEVGHLITHHKNFNRSVTFDLAGQIGGLHRYRSQAEYFVNAFASVLLLPASGVGKVLQQVRRTLGITNPAIGDIEILYLSRFYGVSFEVAARRCEDLQLLPSGGAKSLADHLRDYFGGPEKRAEALRLPTREPVHIPRVSKNLLNVAAKKVEQGEVSIGWVTDRLNCSINDVYGSRISGEGRRGPHH</sequence>
<keyword evidence="3" id="KW-1185">Reference proteome</keyword>
<protein>
    <recommendedName>
        <fullName evidence="1">IrrE N-terminal-like domain-containing protein</fullName>
    </recommendedName>
</protein>
<dbReference type="AlphaFoldDB" id="A0A0R3LUF8"/>
<dbReference type="InterPro" id="IPR052345">
    <property type="entry name" value="Rad_response_metalloprotease"/>
</dbReference>
<name>A0A0R3LUF8_9BRAD</name>
<evidence type="ECO:0000313" key="2">
    <source>
        <dbReference type="EMBL" id="KRR10846.1"/>
    </source>
</evidence>
<dbReference type="OrthoDB" id="9794834at2"/>
<evidence type="ECO:0000259" key="1">
    <source>
        <dbReference type="Pfam" id="PF06114"/>
    </source>
</evidence>
<proteinExistence type="predicted"/>
<dbReference type="EMBL" id="LLXZ01000054">
    <property type="protein sequence ID" value="KRR10846.1"/>
    <property type="molecule type" value="Genomic_DNA"/>
</dbReference>
<dbReference type="PANTHER" id="PTHR43236:SF1">
    <property type="entry name" value="BLL7220 PROTEIN"/>
    <property type="match status" value="1"/>
</dbReference>
<gene>
    <name evidence="2" type="ORF">CQ12_21500</name>
</gene>
<dbReference type="PANTHER" id="PTHR43236">
    <property type="entry name" value="ANTITOXIN HIGA1"/>
    <property type="match status" value="1"/>
</dbReference>
<feature type="domain" description="IrrE N-terminal-like" evidence="1">
    <location>
        <begin position="172"/>
        <end position="284"/>
    </location>
</feature>
<reference evidence="2 3" key="1">
    <citation type="submission" date="2014-03" db="EMBL/GenBank/DDBJ databases">
        <title>Bradyrhizobium valentinum sp. nov., isolated from effective nodules of Lupinus mariae-josephae, a lupine endemic of basic-lime soils in Eastern Spain.</title>
        <authorList>
            <person name="Duran D."/>
            <person name="Rey L."/>
            <person name="Navarro A."/>
            <person name="Busquets A."/>
            <person name="Imperial J."/>
            <person name="Ruiz-Argueso T."/>
        </authorList>
    </citation>
    <scope>NUCLEOTIDE SEQUENCE [LARGE SCALE GENOMIC DNA]</scope>
    <source>
        <strain evidence="2 3">PAC68</strain>
    </source>
</reference>
<accession>A0A0R3LUF8</accession>
<organism evidence="2 3">
    <name type="scientific">Bradyrhizobium jicamae</name>
    <dbReference type="NCBI Taxonomy" id="280332"/>
    <lineage>
        <taxon>Bacteria</taxon>
        <taxon>Pseudomonadati</taxon>
        <taxon>Pseudomonadota</taxon>
        <taxon>Alphaproteobacteria</taxon>
        <taxon>Hyphomicrobiales</taxon>
        <taxon>Nitrobacteraceae</taxon>
        <taxon>Bradyrhizobium</taxon>
    </lineage>
</organism>
<comment type="caution">
    <text evidence="2">The sequence shown here is derived from an EMBL/GenBank/DDBJ whole genome shotgun (WGS) entry which is preliminary data.</text>
</comment>
<dbReference type="Gene3D" id="1.10.10.2910">
    <property type="match status" value="1"/>
</dbReference>
<dbReference type="STRING" id="280332.CQ12_21500"/>
<dbReference type="InterPro" id="IPR010359">
    <property type="entry name" value="IrrE_HExxH"/>
</dbReference>
<evidence type="ECO:0000313" key="3">
    <source>
        <dbReference type="Proteomes" id="UP000050863"/>
    </source>
</evidence>
<dbReference type="RefSeq" id="WP_057834853.1">
    <property type="nucleotide sequence ID" value="NZ_LLXZ01000054.1"/>
</dbReference>
<dbReference type="Pfam" id="PF06114">
    <property type="entry name" value="Peptidase_M78"/>
    <property type="match status" value="1"/>
</dbReference>